<sequence>MNKTVKVFTVACLLLYATGASAQSPIKEAENAFAAYTKSKNSDDLSKAKKTMDAAYATRKDSFQYRNNLLRSMVYSTLANQDSLRKNTYSKDPIEETSYSLSKLTSTKLNDQHTSELNYVNKQLSNAYLGRANRRLANGEYSAALDDYLWVDSLSSGDKKVTHNLAVLSEKLQYYDRAAFYYQQLIKDKKRALPEYYISLADILIAENNEMEALKILDKGHTTFPKNKDILFKEINIYNNNRDFTPITTLIDDAINLEPDNLQLYYLAGFAFDSIGDKNVAETYYKKILSMDENNYAANYALGLLYLEQYLKNNNRPETLTDAGNYLKKASDINPNSSDTLKSLAMYYNLTGDKVQLEEINTKLNQIILN</sequence>
<comment type="caution">
    <text evidence="3">The sequence shown here is derived from an EMBL/GenBank/DDBJ whole genome shotgun (WGS) entry which is preliminary data.</text>
</comment>
<proteinExistence type="predicted"/>
<protein>
    <recommendedName>
        <fullName evidence="5">Tetratricopeptide repeat protein</fullName>
    </recommendedName>
</protein>
<dbReference type="SUPFAM" id="SSF48452">
    <property type="entry name" value="TPR-like"/>
    <property type="match status" value="1"/>
</dbReference>
<dbReference type="SMART" id="SM00028">
    <property type="entry name" value="TPR"/>
    <property type="match status" value="3"/>
</dbReference>
<feature type="signal peptide" evidence="2">
    <location>
        <begin position="1"/>
        <end position="22"/>
    </location>
</feature>
<evidence type="ECO:0000256" key="1">
    <source>
        <dbReference type="PROSITE-ProRule" id="PRU00339"/>
    </source>
</evidence>
<name>A0A7K1Y7V4_9SPHI</name>
<keyword evidence="1" id="KW-0802">TPR repeat</keyword>
<feature type="chain" id="PRO_5029823806" description="Tetratricopeptide repeat protein" evidence="2">
    <location>
        <begin position="23"/>
        <end position="370"/>
    </location>
</feature>
<dbReference type="EMBL" id="WVHT01000002">
    <property type="protein sequence ID" value="MXV50665.1"/>
    <property type="molecule type" value="Genomic_DNA"/>
</dbReference>
<feature type="repeat" description="TPR" evidence="1">
    <location>
        <begin position="262"/>
        <end position="295"/>
    </location>
</feature>
<dbReference type="Gene3D" id="1.25.40.10">
    <property type="entry name" value="Tetratricopeptide repeat domain"/>
    <property type="match status" value="2"/>
</dbReference>
<gene>
    <name evidence="3" type="ORF">GS399_06740</name>
</gene>
<organism evidence="3 4">
    <name type="scientific">Hufsiella arboris</name>
    <dbReference type="NCBI Taxonomy" id="2695275"/>
    <lineage>
        <taxon>Bacteria</taxon>
        <taxon>Pseudomonadati</taxon>
        <taxon>Bacteroidota</taxon>
        <taxon>Sphingobacteriia</taxon>
        <taxon>Sphingobacteriales</taxon>
        <taxon>Sphingobacteriaceae</taxon>
        <taxon>Hufsiella</taxon>
    </lineage>
</organism>
<reference evidence="3 4" key="1">
    <citation type="submission" date="2019-11" db="EMBL/GenBank/DDBJ databases">
        <title>Pedobacter sp. HMF7647 Genome sequencing and assembly.</title>
        <authorList>
            <person name="Kang H."/>
            <person name="Kim H."/>
            <person name="Joh K."/>
        </authorList>
    </citation>
    <scope>NUCLEOTIDE SEQUENCE [LARGE SCALE GENOMIC DNA]</scope>
    <source>
        <strain evidence="3 4">HMF7647</strain>
    </source>
</reference>
<dbReference type="AlphaFoldDB" id="A0A7K1Y7V4"/>
<dbReference type="InterPro" id="IPR019734">
    <property type="entry name" value="TPR_rpt"/>
</dbReference>
<evidence type="ECO:0000256" key="2">
    <source>
        <dbReference type="SAM" id="SignalP"/>
    </source>
</evidence>
<accession>A0A7K1Y7V4</accession>
<keyword evidence="2" id="KW-0732">Signal</keyword>
<evidence type="ECO:0008006" key="5">
    <source>
        <dbReference type="Google" id="ProtNLM"/>
    </source>
</evidence>
<dbReference type="RefSeq" id="WP_160843824.1">
    <property type="nucleotide sequence ID" value="NZ_WVHT01000002.1"/>
</dbReference>
<evidence type="ECO:0000313" key="3">
    <source>
        <dbReference type="EMBL" id="MXV50665.1"/>
    </source>
</evidence>
<dbReference type="InterPro" id="IPR011990">
    <property type="entry name" value="TPR-like_helical_dom_sf"/>
</dbReference>
<dbReference type="Proteomes" id="UP000466586">
    <property type="component" value="Unassembled WGS sequence"/>
</dbReference>
<keyword evidence="4" id="KW-1185">Reference proteome</keyword>
<evidence type="ECO:0000313" key="4">
    <source>
        <dbReference type="Proteomes" id="UP000466586"/>
    </source>
</evidence>
<dbReference type="PROSITE" id="PS50005">
    <property type="entry name" value="TPR"/>
    <property type="match status" value="1"/>
</dbReference>